<comment type="caution">
    <text evidence="1">The sequence shown here is derived from an EMBL/GenBank/DDBJ whole genome shotgun (WGS) entry which is preliminary data.</text>
</comment>
<dbReference type="AlphaFoldDB" id="A0A2A5CIM8"/>
<protein>
    <submittedName>
        <fullName evidence="1">Uncharacterized protein</fullName>
    </submittedName>
</protein>
<sequence>MSNIQPEELQALIQRIINSGVLGRSRTYGEILSYLADCSINGNSPKEMAIALDVLGRDTDFDVGKDSIVRVHIYHLRNKLKTYFEKFGKQEKYRIDIPKGQYILTAIPVDEIPADPRSVTGKPLKREAATQWLAGVAIFLLLLNLVFQFNQDEVETETASVFAELGPWKEMFDDETPVLILVGDYYIFGELDDRGDVLRMIREFDVNSPEELTFLQEMGVEGTEKYFDLSLNYIPSSTAYALTQVMQVLLQGVSPERIKLKMISEYTTADLANNHIVYLGYLSGLNDLYNLMFAGSGLEVGSTYDELSNLDTGEYYVSSSGLSGADSYKDYGMLATFPSPNGYQITMIAGMRDESLTSIAQQVANGAVLTEIQESLDSNDAESSFEALFEVVGFDNINFNSKLIYTQARDPEAVDRLFGVN</sequence>
<proteinExistence type="predicted"/>
<dbReference type="Proteomes" id="UP000228987">
    <property type="component" value="Unassembled WGS sequence"/>
</dbReference>
<organism evidence="1 2">
    <name type="scientific">SAR86 cluster bacterium</name>
    <dbReference type="NCBI Taxonomy" id="2030880"/>
    <lineage>
        <taxon>Bacteria</taxon>
        <taxon>Pseudomonadati</taxon>
        <taxon>Pseudomonadota</taxon>
        <taxon>Gammaproteobacteria</taxon>
        <taxon>SAR86 cluster</taxon>
    </lineage>
</organism>
<gene>
    <name evidence="1" type="ORF">COA71_00460</name>
</gene>
<accession>A0A2A5CIM8</accession>
<reference evidence="2" key="1">
    <citation type="submission" date="2017-08" db="EMBL/GenBank/DDBJ databases">
        <title>A dynamic microbial community with high functional redundancy inhabits the cold, oxic subseafloor aquifer.</title>
        <authorList>
            <person name="Tully B.J."/>
            <person name="Wheat C.G."/>
            <person name="Glazer B.T."/>
            <person name="Huber J.A."/>
        </authorList>
    </citation>
    <scope>NUCLEOTIDE SEQUENCE [LARGE SCALE GENOMIC DNA]</scope>
</reference>
<name>A0A2A5CIM8_9GAMM</name>
<dbReference type="EMBL" id="NVWI01000001">
    <property type="protein sequence ID" value="PCJ43378.1"/>
    <property type="molecule type" value="Genomic_DNA"/>
</dbReference>
<evidence type="ECO:0000313" key="1">
    <source>
        <dbReference type="EMBL" id="PCJ43378.1"/>
    </source>
</evidence>
<evidence type="ECO:0000313" key="2">
    <source>
        <dbReference type="Proteomes" id="UP000228987"/>
    </source>
</evidence>